<dbReference type="RefSeq" id="WP_310278440.1">
    <property type="nucleotide sequence ID" value="NZ_JAVDWQ010000002.1"/>
</dbReference>
<evidence type="ECO:0000313" key="1">
    <source>
        <dbReference type="EMBL" id="MDR7208888.1"/>
    </source>
</evidence>
<dbReference type="EMBL" id="JAVDWQ010000002">
    <property type="protein sequence ID" value="MDR7208888.1"/>
    <property type="molecule type" value="Genomic_DNA"/>
</dbReference>
<reference evidence="1 2" key="1">
    <citation type="submission" date="2023-07" db="EMBL/GenBank/DDBJ databases">
        <title>Sorghum-associated microbial communities from plants grown in Nebraska, USA.</title>
        <authorList>
            <person name="Schachtman D."/>
        </authorList>
    </citation>
    <scope>NUCLEOTIDE SEQUENCE [LARGE SCALE GENOMIC DNA]</scope>
    <source>
        <strain evidence="1 2">4129</strain>
    </source>
</reference>
<gene>
    <name evidence="1" type="ORF">J2W48_000818</name>
</gene>
<comment type="caution">
    <text evidence="1">The sequence shown here is derived from an EMBL/GenBank/DDBJ whole genome shotgun (WGS) entry which is preliminary data.</text>
</comment>
<name>A0ABU1Y407_9FLAO</name>
<sequence>MEKTTLKSPVETINPPGIEIIDDKVYSSVGSVSFPKRKSEGILAPYVEAYYNAEKNTLTARAVVYVDVNALENEIFVCSIYQNSYVDIDGKAQLQFFIAYDMPEKISKDFTIYEIDFHAKQNIFPGKLSDIKTIQTFLWDVDPVASRGTVTTVQAN</sequence>
<protein>
    <submittedName>
        <fullName evidence="1">Uncharacterized protein</fullName>
    </submittedName>
</protein>
<keyword evidence="2" id="KW-1185">Reference proteome</keyword>
<proteinExistence type="predicted"/>
<accession>A0ABU1Y407</accession>
<dbReference type="Proteomes" id="UP001269081">
    <property type="component" value="Unassembled WGS sequence"/>
</dbReference>
<organism evidence="1 2">
    <name type="scientific">Flavobacterium piscis</name>
    <dbReference type="NCBI Taxonomy" id="1114874"/>
    <lineage>
        <taxon>Bacteria</taxon>
        <taxon>Pseudomonadati</taxon>
        <taxon>Bacteroidota</taxon>
        <taxon>Flavobacteriia</taxon>
        <taxon>Flavobacteriales</taxon>
        <taxon>Flavobacteriaceae</taxon>
        <taxon>Flavobacterium</taxon>
    </lineage>
</organism>
<evidence type="ECO:0000313" key="2">
    <source>
        <dbReference type="Proteomes" id="UP001269081"/>
    </source>
</evidence>